<protein>
    <submittedName>
        <fullName evidence="1">Uncharacterized protein</fullName>
    </submittedName>
</protein>
<sequence length="152" mass="16805">MSNITREVWADPVLSQVLGRYYNGARRGEARLHVAACGVFAIPIRKARRGLLRDHYCKGYRQCAYCPLQLSLLDMFTKQAYPMALLNIVRCKSAFEEEVLASELGACDFASSAIAIMMALPGSHNSPVNMLKCTHNASLLAYKPAISHSQLV</sequence>
<gene>
    <name evidence="1" type="ORF">HaLaN_26196</name>
</gene>
<comment type="caution">
    <text evidence="1">The sequence shown here is derived from an EMBL/GenBank/DDBJ whole genome shotgun (WGS) entry which is preliminary data.</text>
</comment>
<evidence type="ECO:0000313" key="1">
    <source>
        <dbReference type="EMBL" id="GFH27814.1"/>
    </source>
</evidence>
<dbReference type="EMBL" id="BLLF01003630">
    <property type="protein sequence ID" value="GFH27814.1"/>
    <property type="molecule type" value="Genomic_DNA"/>
</dbReference>
<proteinExistence type="predicted"/>
<name>A0A6A0A5Y0_HAELA</name>
<accession>A0A6A0A5Y0</accession>
<reference evidence="1 2" key="1">
    <citation type="submission" date="2020-02" db="EMBL/GenBank/DDBJ databases">
        <title>Draft genome sequence of Haematococcus lacustris strain NIES-144.</title>
        <authorList>
            <person name="Morimoto D."/>
            <person name="Nakagawa S."/>
            <person name="Yoshida T."/>
            <person name="Sawayama S."/>
        </authorList>
    </citation>
    <scope>NUCLEOTIDE SEQUENCE [LARGE SCALE GENOMIC DNA]</scope>
    <source>
        <strain evidence="1 2">NIES-144</strain>
    </source>
</reference>
<dbReference type="Proteomes" id="UP000485058">
    <property type="component" value="Unassembled WGS sequence"/>
</dbReference>
<evidence type="ECO:0000313" key="2">
    <source>
        <dbReference type="Proteomes" id="UP000485058"/>
    </source>
</evidence>
<dbReference type="AlphaFoldDB" id="A0A6A0A5Y0"/>
<organism evidence="1 2">
    <name type="scientific">Haematococcus lacustris</name>
    <name type="common">Green alga</name>
    <name type="synonym">Haematococcus pluvialis</name>
    <dbReference type="NCBI Taxonomy" id="44745"/>
    <lineage>
        <taxon>Eukaryota</taxon>
        <taxon>Viridiplantae</taxon>
        <taxon>Chlorophyta</taxon>
        <taxon>core chlorophytes</taxon>
        <taxon>Chlorophyceae</taxon>
        <taxon>CS clade</taxon>
        <taxon>Chlamydomonadales</taxon>
        <taxon>Haematococcaceae</taxon>
        <taxon>Haematococcus</taxon>
    </lineage>
</organism>
<keyword evidence="2" id="KW-1185">Reference proteome</keyword>